<keyword evidence="1" id="KW-0695">RNA-directed DNA polymerase</keyword>
<name>A0A699UJ18_TANCI</name>
<dbReference type="GO" id="GO:0003964">
    <property type="term" value="F:RNA-directed DNA polymerase activity"/>
    <property type="evidence" value="ECO:0007669"/>
    <property type="project" value="UniProtKB-KW"/>
</dbReference>
<proteinExistence type="predicted"/>
<accession>A0A699UJ18</accession>
<feature type="non-terminal residue" evidence="1">
    <location>
        <position position="164"/>
    </location>
</feature>
<dbReference type="EMBL" id="BKCJ011328773">
    <property type="protein sequence ID" value="GFD21306.1"/>
    <property type="molecule type" value="Genomic_DNA"/>
</dbReference>
<keyword evidence="1" id="KW-0808">Transferase</keyword>
<organism evidence="1">
    <name type="scientific">Tanacetum cinerariifolium</name>
    <name type="common">Dalmatian daisy</name>
    <name type="synonym">Chrysanthemum cinerariifolium</name>
    <dbReference type="NCBI Taxonomy" id="118510"/>
    <lineage>
        <taxon>Eukaryota</taxon>
        <taxon>Viridiplantae</taxon>
        <taxon>Streptophyta</taxon>
        <taxon>Embryophyta</taxon>
        <taxon>Tracheophyta</taxon>
        <taxon>Spermatophyta</taxon>
        <taxon>Magnoliopsida</taxon>
        <taxon>eudicotyledons</taxon>
        <taxon>Gunneridae</taxon>
        <taxon>Pentapetalae</taxon>
        <taxon>asterids</taxon>
        <taxon>campanulids</taxon>
        <taxon>Asterales</taxon>
        <taxon>Asteraceae</taxon>
        <taxon>Asteroideae</taxon>
        <taxon>Anthemideae</taxon>
        <taxon>Anthemidinae</taxon>
        <taxon>Tanacetum</taxon>
    </lineage>
</organism>
<evidence type="ECO:0000313" key="1">
    <source>
        <dbReference type="EMBL" id="GFD21306.1"/>
    </source>
</evidence>
<sequence>MNLLLADMRNLDQKIDERLASDEDKSSRISKLQELDYFEKMNSLDLMQKARVKWEVEGDENSKFFHGLINSMRKSQSIHGIMHEGVWLSDPKDIKEAFLNFYKKKFSCHDSQASFPSFMPPHRLNTSDQDLLEAVVSMEEIKTSVWDCGSNKAPGPDGYSFFFI</sequence>
<dbReference type="AlphaFoldDB" id="A0A699UJ18"/>
<comment type="caution">
    <text evidence="1">The sequence shown here is derived from an EMBL/GenBank/DDBJ whole genome shotgun (WGS) entry which is preliminary data.</text>
</comment>
<keyword evidence="1" id="KW-0548">Nucleotidyltransferase</keyword>
<protein>
    <submittedName>
        <fullName evidence="1">RNA-directed DNA polymerase, eukaryota, reverse transcriptase zinc-binding domain protein</fullName>
    </submittedName>
</protein>
<reference evidence="1" key="1">
    <citation type="journal article" date="2019" name="Sci. Rep.">
        <title>Draft genome of Tanacetum cinerariifolium, the natural source of mosquito coil.</title>
        <authorList>
            <person name="Yamashiro T."/>
            <person name="Shiraishi A."/>
            <person name="Satake H."/>
            <person name="Nakayama K."/>
        </authorList>
    </citation>
    <scope>NUCLEOTIDE SEQUENCE</scope>
</reference>
<gene>
    <name evidence="1" type="ORF">Tci_893275</name>
</gene>